<gene>
    <name evidence="3" type="ORF">E1163_22940</name>
</gene>
<dbReference type="Proteomes" id="UP000798808">
    <property type="component" value="Unassembled WGS sequence"/>
</dbReference>
<dbReference type="InterPro" id="IPR035986">
    <property type="entry name" value="PKD_dom_sf"/>
</dbReference>
<dbReference type="PROSITE" id="PS50093">
    <property type="entry name" value="PKD"/>
    <property type="match status" value="2"/>
</dbReference>
<keyword evidence="4" id="KW-1185">Reference proteome</keyword>
<reference evidence="3 4" key="1">
    <citation type="submission" date="2019-02" db="EMBL/GenBank/DDBJ databases">
        <authorList>
            <person name="Goldberg S.R."/>
            <person name="Haltli B.A."/>
            <person name="Correa H."/>
            <person name="Russell K.G."/>
        </authorList>
    </citation>
    <scope>NUCLEOTIDE SEQUENCE [LARGE SCALE GENOMIC DNA]</scope>
    <source>
        <strain evidence="3 4">JCM 16186</strain>
    </source>
</reference>
<evidence type="ECO:0000313" key="4">
    <source>
        <dbReference type="Proteomes" id="UP000798808"/>
    </source>
</evidence>
<proteinExistence type="predicted"/>
<keyword evidence="1" id="KW-0732">Signal</keyword>
<sequence length="556" mass="59799">MKTLIINFKWILALLVLFTACDPHGEEDLEIGPPPTAEDAAISVTVNAENENIIHFKNSSSAFLKVWDFGNGSGAKGDDVTGAFPLKGTYEVTLTVYTSGGSISSTTTIEIAETNPSMLDIPVYNMLTGGSDNTEGKTWVIDAKLPGHFGVGPADATWPSYYSAPPNDKAGAGLYNDEFTFKLSGFSYIQSTNGDVFINTQQAGSFPGAYENAGDFTAPYDAPENLTWSITEDVDGNQFLTISNPGFIGYYTGVSKYQILAIEEEKIVLKYLDASTPDLSWFQTLIPLDVANATPPTPSFVYAKNGLEVSFTNSTGDADFYSWDFGDGNSSTEENPVHNYAQAGLYTVKLTATNENGSNYTSQMLILATSNKITYSQLTGDSQKSWKLLPAPGAFGVGPFKGSTEWFGSADLSGDRPCLFNDEFIFRSDDRYIYDANGDVFAEAYMGLPDGCQNEGDLLGTNGEDWRSGSHDFSLQEGVGSDPSTITVTGTGAFIALPKAYNGGEYNAAPPFDDASVTYEVLFYVNDGENEVLGITIDVSAGEVGGAFWNFILIAE</sequence>
<dbReference type="RefSeq" id="WP_155174830.1">
    <property type="nucleotide sequence ID" value="NZ_BAAAFL010000055.1"/>
</dbReference>
<dbReference type="Gene3D" id="2.60.40.10">
    <property type="entry name" value="Immunoglobulins"/>
    <property type="match status" value="2"/>
</dbReference>
<name>A0ABW9RVA4_9BACT</name>
<dbReference type="SMART" id="SM00089">
    <property type="entry name" value="PKD"/>
    <property type="match status" value="2"/>
</dbReference>
<protein>
    <submittedName>
        <fullName evidence="3">PKD domain-containing protein</fullName>
    </submittedName>
</protein>
<dbReference type="EMBL" id="SMLW01000644">
    <property type="protein sequence ID" value="MTI27831.1"/>
    <property type="molecule type" value="Genomic_DNA"/>
</dbReference>
<evidence type="ECO:0000256" key="1">
    <source>
        <dbReference type="SAM" id="SignalP"/>
    </source>
</evidence>
<evidence type="ECO:0000259" key="2">
    <source>
        <dbReference type="PROSITE" id="PS50093"/>
    </source>
</evidence>
<evidence type="ECO:0000313" key="3">
    <source>
        <dbReference type="EMBL" id="MTI27831.1"/>
    </source>
</evidence>
<dbReference type="PROSITE" id="PS51257">
    <property type="entry name" value="PROKAR_LIPOPROTEIN"/>
    <property type="match status" value="1"/>
</dbReference>
<dbReference type="InterPro" id="IPR000601">
    <property type="entry name" value="PKD_dom"/>
</dbReference>
<accession>A0ABW9RVA4</accession>
<dbReference type="CDD" id="cd00146">
    <property type="entry name" value="PKD"/>
    <property type="match status" value="2"/>
</dbReference>
<feature type="chain" id="PRO_5045853350" evidence="1">
    <location>
        <begin position="26"/>
        <end position="556"/>
    </location>
</feature>
<feature type="domain" description="PKD" evidence="2">
    <location>
        <begin position="67"/>
        <end position="118"/>
    </location>
</feature>
<dbReference type="Pfam" id="PF18911">
    <property type="entry name" value="PKD_4"/>
    <property type="match status" value="2"/>
</dbReference>
<organism evidence="3 4">
    <name type="scientific">Fulvivirga kasyanovii</name>
    <dbReference type="NCBI Taxonomy" id="396812"/>
    <lineage>
        <taxon>Bacteria</taxon>
        <taxon>Pseudomonadati</taxon>
        <taxon>Bacteroidota</taxon>
        <taxon>Cytophagia</taxon>
        <taxon>Cytophagales</taxon>
        <taxon>Fulvivirgaceae</taxon>
        <taxon>Fulvivirga</taxon>
    </lineage>
</organism>
<comment type="caution">
    <text evidence="3">The sequence shown here is derived from an EMBL/GenBank/DDBJ whole genome shotgun (WGS) entry which is preliminary data.</text>
</comment>
<feature type="signal peptide" evidence="1">
    <location>
        <begin position="1"/>
        <end position="25"/>
    </location>
</feature>
<dbReference type="SUPFAM" id="SSF49299">
    <property type="entry name" value="PKD domain"/>
    <property type="match status" value="2"/>
</dbReference>
<dbReference type="InterPro" id="IPR022409">
    <property type="entry name" value="PKD/Chitinase_dom"/>
</dbReference>
<dbReference type="InterPro" id="IPR013783">
    <property type="entry name" value="Ig-like_fold"/>
</dbReference>
<feature type="domain" description="PKD" evidence="2">
    <location>
        <begin position="313"/>
        <end position="373"/>
    </location>
</feature>